<dbReference type="AlphaFoldDB" id="A0A8X8ZCC8"/>
<reference evidence="2" key="2">
    <citation type="submission" date="2020-08" db="EMBL/GenBank/DDBJ databases">
        <title>Plant Genome Project.</title>
        <authorList>
            <person name="Zhang R.-G."/>
        </authorList>
    </citation>
    <scope>NUCLEOTIDE SEQUENCE</scope>
    <source>
        <strain evidence="2">Huo1</strain>
        <tissue evidence="2">Leaf</tissue>
    </source>
</reference>
<feature type="domain" description="Glyoxal oxidase N-terminal" evidence="1">
    <location>
        <begin position="2"/>
        <end position="118"/>
    </location>
</feature>
<dbReference type="PANTHER" id="PTHR32208:SF57">
    <property type="entry name" value="F14L17.20 PROTEIN"/>
    <property type="match status" value="1"/>
</dbReference>
<gene>
    <name evidence="2" type="ORF">SASPL_140305</name>
</gene>
<organism evidence="2">
    <name type="scientific">Salvia splendens</name>
    <name type="common">Scarlet sage</name>
    <dbReference type="NCBI Taxonomy" id="180675"/>
    <lineage>
        <taxon>Eukaryota</taxon>
        <taxon>Viridiplantae</taxon>
        <taxon>Streptophyta</taxon>
        <taxon>Embryophyta</taxon>
        <taxon>Tracheophyta</taxon>
        <taxon>Spermatophyta</taxon>
        <taxon>Magnoliopsida</taxon>
        <taxon>eudicotyledons</taxon>
        <taxon>Gunneridae</taxon>
        <taxon>Pentapetalae</taxon>
        <taxon>asterids</taxon>
        <taxon>lamiids</taxon>
        <taxon>Lamiales</taxon>
        <taxon>Lamiaceae</taxon>
        <taxon>Nepetoideae</taxon>
        <taxon>Mentheae</taxon>
        <taxon>Salviinae</taxon>
        <taxon>Salvia</taxon>
        <taxon>Salvia subgen. Calosphace</taxon>
        <taxon>core Calosphace</taxon>
    </lineage>
</organism>
<dbReference type="InterPro" id="IPR009880">
    <property type="entry name" value="Glyoxal_oxidase_N"/>
</dbReference>
<protein>
    <recommendedName>
        <fullName evidence="1">Glyoxal oxidase N-terminal domain-containing protein</fullName>
    </recommendedName>
</protein>
<reference evidence="2" key="1">
    <citation type="submission" date="2018-01" db="EMBL/GenBank/DDBJ databases">
        <authorList>
            <person name="Mao J.F."/>
        </authorList>
    </citation>
    <scope>NUCLEOTIDE SEQUENCE</scope>
    <source>
        <strain evidence="2">Huo1</strain>
        <tissue evidence="2">Leaf</tissue>
    </source>
</reference>
<proteinExistence type="predicted"/>
<dbReference type="SUPFAM" id="SSF50965">
    <property type="entry name" value="Galactose oxidase, central domain"/>
    <property type="match status" value="1"/>
</dbReference>
<dbReference type="Proteomes" id="UP000298416">
    <property type="component" value="Unassembled WGS sequence"/>
</dbReference>
<evidence type="ECO:0000313" key="2">
    <source>
        <dbReference type="EMBL" id="KAG6398834.1"/>
    </source>
</evidence>
<keyword evidence="3" id="KW-1185">Reference proteome</keyword>
<feature type="domain" description="Glyoxal oxidase N-terminal" evidence="1">
    <location>
        <begin position="124"/>
        <end position="227"/>
    </location>
</feature>
<dbReference type="PANTHER" id="PTHR32208">
    <property type="entry name" value="SECRETED PROTEIN-RELATED"/>
    <property type="match status" value="1"/>
</dbReference>
<comment type="caution">
    <text evidence="2">The sequence shown here is derived from an EMBL/GenBank/DDBJ whole genome shotgun (WGS) entry which is preliminary data.</text>
</comment>
<dbReference type="EMBL" id="PNBA02000015">
    <property type="protein sequence ID" value="KAG6398834.1"/>
    <property type="molecule type" value="Genomic_DNA"/>
</dbReference>
<name>A0A8X8ZCC8_SALSN</name>
<dbReference type="Pfam" id="PF07250">
    <property type="entry name" value="Glyoxal_oxid_N"/>
    <property type="match status" value="2"/>
</dbReference>
<accession>A0A8X8ZCC8</accession>
<dbReference type="Gene3D" id="2.130.10.80">
    <property type="entry name" value="Galactose oxidase/kelch, beta-propeller"/>
    <property type="match status" value="2"/>
</dbReference>
<evidence type="ECO:0000313" key="3">
    <source>
        <dbReference type="Proteomes" id="UP000298416"/>
    </source>
</evidence>
<dbReference type="InterPro" id="IPR037293">
    <property type="entry name" value="Gal_Oxidase_central_sf"/>
</dbReference>
<dbReference type="InterPro" id="IPR011043">
    <property type="entry name" value="Gal_Oxase/kelch_b-propeller"/>
</dbReference>
<sequence>MPCAYGQCDWIELKQNLTVQRWYASDQISPDGRIIILGGRRAFSYEFFPKNEFTGVNVTVRFPFLKETTDPREENNLYPFLHLLPDGNLFVFGNRRSVLLDYNNNRMVREFPARRGRIRLPDPRIRVTDPDPKWEMEDMPMGADMLLLPSGDVIILNGAARGSAGWECASDPVLNPVMYRPDEPDPTRGFTVLNPTTIPRLYHSAATLLPDGSVLVGGEQPAREVQLHRRGVPYGAEPRGVRAAVSRRGVLAPPPFDPVDRGARRRSRIVRSAIRHQLRAGAVSGCGEVHRDNGGPLIHHALVRDESEAAHVVH</sequence>
<evidence type="ECO:0000259" key="1">
    <source>
        <dbReference type="Pfam" id="PF07250"/>
    </source>
</evidence>